<dbReference type="PROSITE" id="PS50405">
    <property type="entry name" value="GST_CTER"/>
    <property type="match status" value="1"/>
</dbReference>
<organism evidence="2 3">
    <name type="scientific">Halocynthiibacter styelae</name>
    <dbReference type="NCBI Taxonomy" id="2761955"/>
    <lineage>
        <taxon>Bacteria</taxon>
        <taxon>Pseudomonadati</taxon>
        <taxon>Pseudomonadota</taxon>
        <taxon>Alphaproteobacteria</taxon>
        <taxon>Rhodobacterales</taxon>
        <taxon>Paracoccaceae</taxon>
        <taxon>Halocynthiibacter</taxon>
    </lineage>
</organism>
<reference evidence="2" key="1">
    <citation type="submission" date="2020-10" db="EMBL/GenBank/DDBJ databases">
        <title>Paenihalocynthiibacter styelae gen. nov., sp. nov., isolated from stalked sea squirt Styela clava.</title>
        <authorList>
            <person name="Kim Y.-O."/>
            <person name="Yoon J.-H."/>
        </authorList>
    </citation>
    <scope>NUCLEOTIDE SEQUENCE</scope>
    <source>
        <strain evidence="2">MYP1-1</strain>
    </source>
</reference>
<feature type="domain" description="GST C-terminal" evidence="1">
    <location>
        <begin position="99"/>
        <end position="258"/>
    </location>
</feature>
<proteinExistence type="predicted"/>
<evidence type="ECO:0000313" key="3">
    <source>
        <dbReference type="Proteomes" id="UP000640583"/>
    </source>
</evidence>
<evidence type="ECO:0000313" key="2">
    <source>
        <dbReference type="EMBL" id="MBI1494028.1"/>
    </source>
</evidence>
<dbReference type="SUPFAM" id="SSF47616">
    <property type="entry name" value="GST C-terminal domain-like"/>
    <property type="match status" value="1"/>
</dbReference>
<dbReference type="Pfam" id="PF00043">
    <property type="entry name" value="GST_C"/>
    <property type="match status" value="1"/>
</dbReference>
<evidence type="ECO:0000259" key="1">
    <source>
        <dbReference type="PROSITE" id="PS50405"/>
    </source>
</evidence>
<dbReference type="Proteomes" id="UP000640583">
    <property type="component" value="Unassembled WGS sequence"/>
</dbReference>
<dbReference type="InterPro" id="IPR004046">
    <property type="entry name" value="GST_C"/>
</dbReference>
<accession>A0A8J7IWD6</accession>
<dbReference type="RefSeq" id="WP_228848832.1">
    <property type="nucleotide sequence ID" value="NZ_JADCKQ010000007.1"/>
</dbReference>
<sequence>MKNPLLITLLPSADVDLGRWLLAHYQVEYSERPHAPIFHILALKAWGVGKDDYPLFVRGGEKYGGIEKMLPLLEREAAQYLRLLPDAEKEPLLHKEAWDLQHYARWEMGTDVVNWSYWNLLKYKKVVWPSITTDVPWYEKLTCQFGFRGIRWLMYKGLKLDQAVSDASLTKICAGWDKYDEILKDGREYLVGDRLTFADLAVATSGGPMILAQGYHGMLPNQAVCPPEMQKVYSELRQRPTGRFIQRIYDRHRPDQLLCV</sequence>
<dbReference type="InterPro" id="IPR010987">
    <property type="entry name" value="Glutathione-S-Trfase_C-like"/>
</dbReference>
<gene>
    <name evidence="2" type="ORF">H1D41_10305</name>
</gene>
<name>A0A8J7IWD6_9RHOB</name>
<comment type="caution">
    <text evidence="2">The sequence shown here is derived from an EMBL/GenBank/DDBJ whole genome shotgun (WGS) entry which is preliminary data.</text>
</comment>
<dbReference type="EMBL" id="JADCKQ010000007">
    <property type="protein sequence ID" value="MBI1494028.1"/>
    <property type="molecule type" value="Genomic_DNA"/>
</dbReference>
<dbReference type="AlphaFoldDB" id="A0A8J7IWD6"/>
<dbReference type="Gene3D" id="1.20.1050.10">
    <property type="match status" value="1"/>
</dbReference>
<protein>
    <submittedName>
        <fullName evidence="2">Glutathione S-transferase family protein</fullName>
    </submittedName>
</protein>
<dbReference type="InterPro" id="IPR036282">
    <property type="entry name" value="Glutathione-S-Trfase_C_sf"/>
</dbReference>
<keyword evidence="3" id="KW-1185">Reference proteome</keyword>